<dbReference type="SUPFAM" id="SSF69322">
    <property type="entry name" value="Tricorn protease domain 2"/>
    <property type="match status" value="1"/>
</dbReference>
<feature type="coiled-coil region" evidence="10">
    <location>
        <begin position="1629"/>
        <end position="1667"/>
    </location>
</feature>
<evidence type="ECO:0000256" key="11">
    <source>
        <dbReference type="SAM" id="MobiDB-lite"/>
    </source>
</evidence>
<protein>
    <recommendedName>
        <fullName evidence="14">Cilia- and flagella-associated protein 43</fullName>
    </recommendedName>
</protein>
<keyword evidence="8" id="KW-0966">Cell projection</keyword>
<dbReference type="PANTHER" id="PTHR14885:SF1">
    <property type="entry name" value="CILIA- AND FLAGELLA-ASSOCIATED PROTEIN 43"/>
    <property type="match status" value="1"/>
</dbReference>
<evidence type="ECO:0000256" key="8">
    <source>
        <dbReference type="ARBA" id="ARBA00023273"/>
    </source>
</evidence>
<feature type="coiled-coil region" evidence="10">
    <location>
        <begin position="1244"/>
        <end position="1300"/>
    </location>
</feature>
<gene>
    <name evidence="12" type="ORF">OTI717_LOCUS301</name>
</gene>
<keyword evidence="3" id="KW-0963">Cytoplasm</keyword>
<dbReference type="GO" id="GO:0060271">
    <property type="term" value="P:cilium assembly"/>
    <property type="evidence" value="ECO:0007669"/>
    <property type="project" value="TreeGrafter"/>
</dbReference>
<evidence type="ECO:0000256" key="1">
    <source>
        <dbReference type="ARBA" id="ARBA00004138"/>
    </source>
</evidence>
<organism evidence="12 13">
    <name type="scientific">Rotaria sordida</name>
    <dbReference type="NCBI Taxonomy" id="392033"/>
    <lineage>
        <taxon>Eukaryota</taxon>
        <taxon>Metazoa</taxon>
        <taxon>Spiralia</taxon>
        <taxon>Gnathifera</taxon>
        <taxon>Rotifera</taxon>
        <taxon>Eurotatoria</taxon>
        <taxon>Bdelloidea</taxon>
        <taxon>Philodinida</taxon>
        <taxon>Philodinidae</taxon>
        <taxon>Rotaria</taxon>
    </lineage>
</organism>
<proteinExistence type="predicted"/>
<feature type="coiled-coil region" evidence="10">
    <location>
        <begin position="1324"/>
        <end position="1373"/>
    </location>
</feature>
<evidence type="ECO:0000256" key="6">
    <source>
        <dbReference type="ARBA" id="ARBA00023054"/>
    </source>
</evidence>
<dbReference type="PANTHER" id="PTHR14885">
    <property type="entry name" value="CILIA- AND FLAGELLA-ASSOCIATED PROTEIN 43-RELATED"/>
    <property type="match status" value="1"/>
</dbReference>
<dbReference type="GO" id="GO:0005930">
    <property type="term" value="C:axoneme"/>
    <property type="evidence" value="ECO:0007669"/>
    <property type="project" value="TreeGrafter"/>
</dbReference>
<feature type="region of interest" description="Disordered" evidence="11">
    <location>
        <begin position="1031"/>
        <end position="1064"/>
    </location>
</feature>
<evidence type="ECO:0008006" key="14">
    <source>
        <dbReference type="Google" id="ProtNLM"/>
    </source>
</evidence>
<name>A0A818FKS9_9BILA</name>
<evidence type="ECO:0000256" key="10">
    <source>
        <dbReference type="SAM" id="Coils"/>
    </source>
</evidence>
<keyword evidence="4 9" id="KW-0853">WD repeat</keyword>
<evidence type="ECO:0000313" key="13">
    <source>
        <dbReference type="Proteomes" id="UP000663823"/>
    </source>
</evidence>
<keyword evidence="5" id="KW-0677">Repeat</keyword>
<keyword evidence="6 10" id="KW-0175">Coiled coil</keyword>
<dbReference type="PROSITE" id="PS50294">
    <property type="entry name" value="WD_REPEATS_REGION"/>
    <property type="match status" value="1"/>
</dbReference>
<dbReference type="SMART" id="SM00320">
    <property type="entry name" value="WD40"/>
    <property type="match status" value="3"/>
</dbReference>
<dbReference type="GO" id="GO:0003341">
    <property type="term" value="P:cilium movement"/>
    <property type="evidence" value="ECO:0007669"/>
    <property type="project" value="UniProtKB-ARBA"/>
</dbReference>
<dbReference type="Proteomes" id="UP000663823">
    <property type="component" value="Unassembled WGS sequence"/>
</dbReference>
<sequence>MAVRAPRLQSAKPLTLSRWWTNGYYGQPIAFVDQTVLFYAIDDGLRFHDFTDYDNQKCITSQVDGIGVGVIAGNADMHLFAYADYQNSPIIHLCQYPSLNEMKQFTNGAEFEYSALQFSTTEELLSLSTSPDYLLTIWNWRSGIKLAQCETTKKTLIEISFNPNSWYDIGILYRDQINFYTCERRNDKYVLFERQLTLELFNQTVAHNQPTHQQTKTKQSSPLRVADVIRRFPSRFSFTLVDSTVGMDQGTSLKLVAFDSENEDAFQTYIDEKIELIATSFCWGDKGYVFIGTDDDSLIQILLQFDREKHPFRATRFAEEEKFKSHGSIGMFKKICLHKLGLFCAGSDDIVRLITFENQDGTLQEANNVNDIMELNANITTILFNQSYNNLFICSKQGVDIFDLVTMEPKQSTLIPVALGKIVDIVFVNPSNELIVTVRDSGALEAWSINDGSRKFSTHIDNQTISHIVTSPILPLIVVTSTTGIFYFFEINTDGFRLIHRLRVHSNDIRCIKFNPHGTILVSAGIDNSLFIIEIKTDQILVDNIFQIIYRTDLDGEPFALDLDDFEKQRSNIEYDDQQQREYDDEHIAHRKDTSNETRIIIALNTKTEKFGRFFIIDFDWQQYRENRNLQTSSTNESYIDYFINDTSTKIITKTNFAIHDTIEDFLITARNQLITLGGTSLRMCRIPDEIGKDSKNRRFKSKRDLGKLISVEPQDSLAGLPSSGGHLYKNKAIQSWIICVSQDGIISMIRASDMAVESSIRAHSLLSGGCYKSAWSVDSKYIVSVAEDNSIVIFQTKSAGGLTPRMGYSSEDINRKMKNLANLVTYENASSALFENIYDRFREYQTKFQNVNMTPPSAPKEDASWLQLKEYEATLQNLDTRLTSKIEIRNELERIRHELHELMAVNDSREEKAQLDRREFDLDSEEQERQRKERDATIIKLRDETITQNLIRLMKREIIKQQCWDSMSIKGRCIEGIINPYRKQTLPIVVENYPLLPRSLDELENIRHIIERRRIEIAEKKLRRQILADSSTGHDVGSDMPSREEPSALENEDDHREQTKQSTALLGSVSNEFQVDTSILYDQFELYTHEQKWTQIVLLNDLIYKIKEAFNKEFETVHQRKLQELAKIREKNTRIKQINADLDDTSPIWEPDLTEKEKPLLLFEVKDNEVKVERYYTPEQLKQLEEQRLNEERRREQEKLDNWRERGLNDMMGGVLQVRREDELKKEIPKPTFALEKPEDEWTEIEKQAYQQYLQKVKEQQEERDKLRKVLIAEATKINEQIQENCEAFEQVLIQLHRRRILAQTAVIQEELKISRLIFALVKDRLIEQLEETYENRSQILEDKIHELELSKRALEDSINIVDNEKRRLKADDTFDKQFPREFADVPSALQDSLKRLLIRRPKLKQPKTVDEFNPYSSRQMRLLELEFDKMQIEADSFTNAPPNIVRNVWERFIDFRKRRSELERELRQQEQEEVMIKNLKNLREGELTKTNVEFEQIQNLLIITKDAHIDDMFDLYVQIVLKQGQVEIESQPADLPPDQYRNTDVELINRHEVENLNKSIIESANLKIRQMEKTKGVVNELQSMKWEKEKLTYEITDLKQRAQDITFLKVTRNVQEYLVCPNDGAFESQKQRELQMLEATVEKMKQRFDDQKTIKENEIHKLQQDNSSIANVTLAVDEALQNANVNLYERKNIIDRRIVEQSKADQQDRIRQVVRRRRLVDLAKAQAQEVAYLRAEVERLRMKTFPALVQIEH</sequence>
<dbReference type="Pfam" id="PF00400">
    <property type="entry name" value="WD40"/>
    <property type="match status" value="1"/>
</dbReference>
<dbReference type="InterPro" id="IPR001680">
    <property type="entry name" value="WD40_rpt"/>
</dbReference>
<accession>A0A818FKS9</accession>
<feature type="coiled-coil region" evidence="10">
    <location>
        <begin position="1454"/>
        <end position="1484"/>
    </location>
</feature>
<comment type="subcellular location">
    <subcellularLocation>
        <location evidence="1">Cell projection</location>
        <location evidence="1">Cilium</location>
    </subcellularLocation>
    <subcellularLocation>
        <location evidence="2">Cytoplasm</location>
        <location evidence="2">Cytoskeleton</location>
    </subcellularLocation>
</comment>
<reference evidence="12" key="1">
    <citation type="submission" date="2021-02" db="EMBL/GenBank/DDBJ databases">
        <authorList>
            <person name="Nowell W R."/>
        </authorList>
    </citation>
    <scope>NUCLEOTIDE SEQUENCE</scope>
</reference>
<comment type="caution">
    <text evidence="12">The sequence shown here is derived from an EMBL/GenBank/DDBJ whole genome shotgun (WGS) entry which is preliminary data.</text>
</comment>
<dbReference type="InterPro" id="IPR015943">
    <property type="entry name" value="WD40/YVTN_repeat-like_dom_sf"/>
</dbReference>
<evidence type="ECO:0000256" key="7">
    <source>
        <dbReference type="ARBA" id="ARBA00023212"/>
    </source>
</evidence>
<evidence type="ECO:0000256" key="4">
    <source>
        <dbReference type="ARBA" id="ARBA00022574"/>
    </source>
</evidence>
<dbReference type="InterPro" id="IPR011047">
    <property type="entry name" value="Quinoprotein_ADH-like_sf"/>
</dbReference>
<keyword evidence="7" id="KW-0206">Cytoskeleton</keyword>
<evidence type="ECO:0000256" key="3">
    <source>
        <dbReference type="ARBA" id="ARBA00022490"/>
    </source>
</evidence>
<feature type="region of interest" description="Disordered" evidence="11">
    <location>
        <begin position="915"/>
        <end position="934"/>
    </location>
</feature>
<evidence type="ECO:0000256" key="5">
    <source>
        <dbReference type="ARBA" id="ARBA00022737"/>
    </source>
</evidence>
<dbReference type="SUPFAM" id="SSF50998">
    <property type="entry name" value="Quinoprotein alcohol dehydrogenase-like"/>
    <property type="match status" value="1"/>
</dbReference>
<feature type="repeat" description="WD" evidence="9">
    <location>
        <begin position="502"/>
        <end position="543"/>
    </location>
</feature>
<evidence type="ECO:0000256" key="2">
    <source>
        <dbReference type="ARBA" id="ARBA00004245"/>
    </source>
</evidence>
<evidence type="ECO:0000256" key="9">
    <source>
        <dbReference type="PROSITE-ProRule" id="PRU00221"/>
    </source>
</evidence>
<dbReference type="Pfam" id="PF25828">
    <property type="entry name" value="CC_Cfap43"/>
    <property type="match status" value="1"/>
</dbReference>
<dbReference type="EMBL" id="CAJOAX010000010">
    <property type="protein sequence ID" value="CAF3477255.1"/>
    <property type="molecule type" value="Genomic_DNA"/>
</dbReference>
<dbReference type="Gene3D" id="2.130.10.10">
    <property type="entry name" value="YVTN repeat-like/Quinoprotein amine dehydrogenase"/>
    <property type="match status" value="3"/>
</dbReference>
<evidence type="ECO:0000313" key="12">
    <source>
        <dbReference type="EMBL" id="CAF3477255.1"/>
    </source>
</evidence>
<dbReference type="PROSITE" id="PS50082">
    <property type="entry name" value="WD_REPEATS_2"/>
    <property type="match status" value="1"/>
</dbReference>